<dbReference type="Proteomes" id="UP001595840">
    <property type="component" value="Unassembled WGS sequence"/>
</dbReference>
<dbReference type="InterPro" id="IPR036259">
    <property type="entry name" value="MFS_trans_sf"/>
</dbReference>
<evidence type="ECO:0000256" key="2">
    <source>
        <dbReference type="ARBA" id="ARBA00022448"/>
    </source>
</evidence>
<feature type="transmembrane region" description="Helical" evidence="6">
    <location>
        <begin position="339"/>
        <end position="360"/>
    </location>
</feature>
<evidence type="ECO:0000256" key="6">
    <source>
        <dbReference type="SAM" id="Phobius"/>
    </source>
</evidence>
<proteinExistence type="predicted"/>
<feature type="transmembrane region" description="Helical" evidence="6">
    <location>
        <begin position="312"/>
        <end position="333"/>
    </location>
</feature>
<dbReference type="PANTHER" id="PTHR23505:SF79">
    <property type="entry name" value="PROTEIN SPINSTER"/>
    <property type="match status" value="1"/>
</dbReference>
<evidence type="ECO:0000259" key="7">
    <source>
        <dbReference type="PROSITE" id="PS50850"/>
    </source>
</evidence>
<feature type="transmembrane region" description="Helical" evidence="6">
    <location>
        <begin position="61"/>
        <end position="82"/>
    </location>
</feature>
<sequence length="448" mass="48172">MNIPLSGENPSLSVINPYDTPRYRSYVLAMLTLTYVFNFVDRQIIAILQDPIKLEFGLSDTQLGLLNGLAFAAFYVGFGLPIARWADAGVRRNIVALALAVWSLMTVFCGMAQNYTQLLLARIGVGVGEAGCSPPAHSMISDIFPPAQRATAMGTYSLGVNFGILIGFIAGGWLNEVYGWRVALMAVGAPGIILAVWLRLTVREPLRGFSDTGSQKAIIASGEKLVPLAQVFEYLWSFKSARWLVFACALTSVGGYGLANWMPSFLIRSHGMGTAELGVWLALIAGVGGGLGTFFGGYLADVLSKRDGRWVLWLPALSLALALPFLFLTFVLSEKLSTLLIYIFPASVISIYLGPSLATIHRLAPNRMRAMASALLFLVINIIGLGVGPVAIGILSDILQPTLQEQALRTALLVMVCGGVLAGALCFFFGAKHLISDQIRASQYNLGE</sequence>
<evidence type="ECO:0000256" key="5">
    <source>
        <dbReference type="ARBA" id="ARBA00023136"/>
    </source>
</evidence>
<dbReference type="InterPro" id="IPR044770">
    <property type="entry name" value="MFS_spinster-like"/>
</dbReference>
<keyword evidence="5 6" id="KW-0472">Membrane</keyword>
<dbReference type="Pfam" id="PF07690">
    <property type="entry name" value="MFS_1"/>
    <property type="match status" value="1"/>
</dbReference>
<feature type="transmembrane region" description="Helical" evidence="6">
    <location>
        <begin position="180"/>
        <end position="200"/>
    </location>
</feature>
<keyword evidence="4 6" id="KW-1133">Transmembrane helix</keyword>
<feature type="transmembrane region" description="Helical" evidence="6">
    <location>
        <begin position="279"/>
        <end position="300"/>
    </location>
</feature>
<evidence type="ECO:0000313" key="8">
    <source>
        <dbReference type="EMBL" id="MFC4363333.1"/>
    </source>
</evidence>
<feature type="transmembrane region" description="Helical" evidence="6">
    <location>
        <begin position="23"/>
        <end position="40"/>
    </location>
</feature>
<evidence type="ECO:0000256" key="4">
    <source>
        <dbReference type="ARBA" id="ARBA00022989"/>
    </source>
</evidence>
<feature type="transmembrane region" description="Helical" evidence="6">
    <location>
        <begin position="94"/>
        <end position="112"/>
    </location>
</feature>
<dbReference type="PROSITE" id="PS50850">
    <property type="entry name" value="MFS"/>
    <property type="match status" value="1"/>
</dbReference>
<protein>
    <submittedName>
        <fullName evidence="8">Spinster family MFS transporter</fullName>
    </submittedName>
</protein>
<feature type="transmembrane region" description="Helical" evidence="6">
    <location>
        <begin position="241"/>
        <end position="259"/>
    </location>
</feature>
<keyword evidence="9" id="KW-1185">Reference proteome</keyword>
<gene>
    <name evidence="8" type="ORF">ACFOX3_13540</name>
</gene>
<dbReference type="InterPro" id="IPR020846">
    <property type="entry name" value="MFS_dom"/>
</dbReference>
<dbReference type="EMBL" id="JBHSCX010000020">
    <property type="protein sequence ID" value="MFC4363333.1"/>
    <property type="molecule type" value="Genomic_DNA"/>
</dbReference>
<feature type="domain" description="Major facilitator superfamily (MFS) profile" evidence="7">
    <location>
        <begin position="27"/>
        <end position="434"/>
    </location>
</feature>
<keyword evidence="3 6" id="KW-0812">Transmembrane</keyword>
<dbReference type="SUPFAM" id="SSF103473">
    <property type="entry name" value="MFS general substrate transporter"/>
    <property type="match status" value="1"/>
</dbReference>
<comment type="caution">
    <text evidence="8">The sequence shown here is derived from an EMBL/GenBank/DDBJ whole genome shotgun (WGS) entry which is preliminary data.</text>
</comment>
<organism evidence="8 9">
    <name type="scientific">Simiduia curdlanivorans</name>
    <dbReference type="NCBI Taxonomy" id="1492769"/>
    <lineage>
        <taxon>Bacteria</taxon>
        <taxon>Pseudomonadati</taxon>
        <taxon>Pseudomonadota</taxon>
        <taxon>Gammaproteobacteria</taxon>
        <taxon>Cellvibrionales</taxon>
        <taxon>Cellvibrionaceae</taxon>
        <taxon>Simiduia</taxon>
    </lineage>
</organism>
<name>A0ABV8V859_9GAMM</name>
<dbReference type="InterPro" id="IPR011701">
    <property type="entry name" value="MFS"/>
</dbReference>
<keyword evidence="2" id="KW-0813">Transport</keyword>
<evidence type="ECO:0000313" key="9">
    <source>
        <dbReference type="Proteomes" id="UP001595840"/>
    </source>
</evidence>
<feature type="transmembrane region" description="Helical" evidence="6">
    <location>
        <begin position="156"/>
        <end position="174"/>
    </location>
</feature>
<feature type="transmembrane region" description="Helical" evidence="6">
    <location>
        <begin position="372"/>
        <end position="395"/>
    </location>
</feature>
<reference evidence="9" key="1">
    <citation type="journal article" date="2019" name="Int. J. Syst. Evol. Microbiol.">
        <title>The Global Catalogue of Microorganisms (GCM) 10K type strain sequencing project: providing services to taxonomists for standard genome sequencing and annotation.</title>
        <authorList>
            <consortium name="The Broad Institute Genomics Platform"/>
            <consortium name="The Broad Institute Genome Sequencing Center for Infectious Disease"/>
            <person name="Wu L."/>
            <person name="Ma J."/>
        </authorList>
    </citation>
    <scope>NUCLEOTIDE SEQUENCE [LARGE SCALE GENOMIC DNA]</scope>
    <source>
        <strain evidence="9">CECT 8570</strain>
    </source>
</reference>
<dbReference type="PANTHER" id="PTHR23505">
    <property type="entry name" value="SPINSTER"/>
    <property type="match status" value="1"/>
</dbReference>
<evidence type="ECO:0000256" key="1">
    <source>
        <dbReference type="ARBA" id="ARBA00004141"/>
    </source>
</evidence>
<comment type="subcellular location">
    <subcellularLocation>
        <location evidence="1">Membrane</location>
        <topology evidence="1">Multi-pass membrane protein</topology>
    </subcellularLocation>
</comment>
<dbReference type="CDD" id="cd17328">
    <property type="entry name" value="MFS_spinster_like"/>
    <property type="match status" value="1"/>
</dbReference>
<dbReference type="Gene3D" id="1.20.1250.20">
    <property type="entry name" value="MFS general substrate transporter like domains"/>
    <property type="match status" value="2"/>
</dbReference>
<dbReference type="RefSeq" id="WP_290261058.1">
    <property type="nucleotide sequence ID" value="NZ_JAUFQG010000004.1"/>
</dbReference>
<accession>A0ABV8V859</accession>
<feature type="transmembrane region" description="Helical" evidence="6">
    <location>
        <begin position="407"/>
        <end position="430"/>
    </location>
</feature>
<evidence type="ECO:0000256" key="3">
    <source>
        <dbReference type="ARBA" id="ARBA00022692"/>
    </source>
</evidence>